<organism evidence="8 9">
    <name type="scientific">Thiocapsa roseopersicina</name>
    <dbReference type="NCBI Taxonomy" id="1058"/>
    <lineage>
        <taxon>Bacteria</taxon>
        <taxon>Pseudomonadati</taxon>
        <taxon>Pseudomonadota</taxon>
        <taxon>Gammaproteobacteria</taxon>
        <taxon>Chromatiales</taxon>
        <taxon>Chromatiaceae</taxon>
        <taxon>Thiocapsa</taxon>
    </lineage>
</organism>
<dbReference type="OrthoDB" id="5360818at2"/>
<dbReference type="PANTHER" id="PTHR43390">
    <property type="entry name" value="SIGNAL PEPTIDASE I"/>
    <property type="match status" value="1"/>
</dbReference>
<evidence type="ECO:0000313" key="8">
    <source>
        <dbReference type="EMBL" id="SDX69403.1"/>
    </source>
</evidence>
<dbReference type="CDD" id="cd06530">
    <property type="entry name" value="S26_SPase_I"/>
    <property type="match status" value="1"/>
</dbReference>
<dbReference type="InterPro" id="IPR019533">
    <property type="entry name" value="Peptidase_S26"/>
</dbReference>
<keyword evidence="6" id="KW-0645">Protease</keyword>
<keyword evidence="6" id="KW-1133">Transmembrane helix</keyword>
<dbReference type="AlphaFoldDB" id="A0A1H3DS96"/>
<dbReference type="STRING" id="1058.SAMN05421783_1584"/>
<evidence type="ECO:0000256" key="2">
    <source>
        <dbReference type="ARBA" id="ARBA00009370"/>
    </source>
</evidence>
<dbReference type="InterPro" id="IPR036286">
    <property type="entry name" value="LexA/Signal_pep-like_sf"/>
</dbReference>
<dbReference type="InterPro" id="IPR000223">
    <property type="entry name" value="Pept_S26A_signal_pept_1"/>
</dbReference>
<evidence type="ECO:0000259" key="7">
    <source>
        <dbReference type="Pfam" id="PF10502"/>
    </source>
</evidence>
<comment type="similarity">
    <text evidence="2 6">Belongs to the peptidase S26 family.</text>
</comment>
<comment type="caution">
    <text evidence="6">Lacks conserved residue(s) required for the propagation of feature annotation.</text>
</comment>
<dbReference type="EMBL" id="FNNZ01000058">
    <property type="protein sequence ID" value="SDX69403.1"/>
    <property type="molecule type" value="Genomic_DNA"/>
</dbReference>
<proteinExistence type="inferred from homology"/>
<dbReference type="PANTHER" id="PTHR43390:SF1">
    <property type="entry name" value="CHLOROPLAST PROCESSING PEPTIDASE"/>
    <property type="match status" value="1"/>
</dbReference>
<keyword evidence="9" id="KW-1185">Reference proteome</keyword>
<keyword evidence="5 6" id="KW-0378">Hydrolase</keyword>
<sequence>MSARPDIADTPEARLARTIRRGLPALLLVLALMLYLGTRYRLAINDQVDKCLPPYTVFLVDRHDSALERDGLYAFLAGERMAPFFPMRMQVIKRLVGLPGETVSITEQTTRVAGRTVGEGLDLAGTLGTPAAQFVREVVVPADAVWIMGATRDSFDSRYWGPLPRHYIIGRAYALL</sequence>
<dbReference type="RefSeq" id="WP_093038619.1">
    <property type="nucleotide sequence ID" value="NZ_FNNZ01000058.1"/>
</dbReference>
<evidence type="ECO:0000313" key="9">
    <source>
        <dbReference type="Proteomes" id="UP000198816"/>
    </source>
</evidence>
<comment type="catalytic activity">
    <reaction evidence="1 6">
        <text>Cleavage of hydrophobic, N-terminal signal or leader sequences from secreted and periplasmic proteins.</text>
        <dbReference type="EC" id="3.4.21.89"/>
    </reaction>
</comment>
<dbReference type="GO" id="GO:0004252">
    <property type="term" value="F:serine-type endopeptidase activity"/>
    <property type="evidence" value="ECO:0007669"/>
    <property type="project" value="InterPro"/>
</dbReference>
<evidence type="ECO:0000256" key="4">
    <source>
        <dbReference type="ARBA" id="ARBA00019232"/>
    </source>
</evidence>
<evidence type="ECO:0000256" key="3">
    <source>
        <dbReference type="ARBA" id="ARBA00013208"/>
    </source>
</evidence>
<dbReference type="Proteomes" id="UP000198816">
    <property type="component" value="Unassembled WGS sequence"/>
</dbReference>
<dbReference type="GO" id="GO:0009003">
    <property type="term" value="F:signal peptidase activity"/>
    <property type="evidence" value="ECO:0007669"/>
    <property type="project" value="UniProtKB-EC"/>
</dbReference>
<dbReference type="SUPFAM" id="SSF51306">
    <property type="entry name" value="LexA/Signal peptidase"/>
    <property type="match status" value="1"/>
</dbReference>
<dbReference type="NCBIfam" id="TIGR02227">
    <property type="entry name" value="sigpep_I_bact"/>
    <property type="match status" value="1"/>
</dbReference>
<reference evidence="9" key="1">
    <citation type="submission" date="2016-10" db="EMBL/GenBank/DDBJ databases">
        <authorList>
            <person name="Varghese N."/>
            <person name="Submissions S."/>
        </authorList>
    </citation>
    <scope>NUCLEOTIDE SEQUENCE [LARGE SCALE GENOMIC DNA]</scope>
    <source>
        <strain evidence="9">DSM 217</strain>
    </source>
</reference>
<evidence type="ECO:0000256" key="5">
    <source>
        <dbReference type="ARBA" id="ARBA00022801"/>
    </source>
</evidence>
<feature type="domain" description="Peptidase S26" evidence="7">
    <location>
        <begin position="19"/>
        <end position="173"/>
    </location>
</feature>
<dbReference type="PROSITE" id="PS00760">
    <property type="entry name" value="SPASE_I_2"/>
    <property type="match status" value="1"/>
</dbReference>
<name>A0A1H3DS96_THIRO</name>
<evidence type="ECO:0000256" key="1">
    <source>
        <dbReference type="ARBA" id="ARBA00000677"/>
    </source>
</evidence>
<dbReference type="GO" id="GO:0016020">
    <property type="term" value="C:membrane"/>
    <property type="evidence" value="ECO:0007669"/>
    <property type="project" value="UniProtKB-SubCell"/>
</dbReference>
<dbReference type="InterPro" id="IPR019757">
    <property type="entry name" value="Pept_S26A_signal_pept_1_Lys-AS"/>
</dbReference>
<protein>
    <recommendedName>
        <fullName evidence="4 6">Signal peptidase I</fullName>
        <ecNumber evidence="3 6">3.4.21.89</ecNumber>
    </recommendedName>
</protein>
<gene>
    <name evidence="8" type="ORF">SAMN05421783_1584</name>
</gene>
<comment type="subcellular location">
    <subcellularLocation>
        <location evidence="6">Membrane</location>
        <topology evidence="6">Multi-pass membrane protein</topology>
    </subcellularLocation>
</comment>
<feature type="transmembrane region" description="Helical" evidence="6">
    <location>
        <begin position="23"/>
        <end position="42"/>
    </location>
</feature>
<dbReference type="Gene3D" id="2.10.109.10">
    <property type="entry name" value="Umud Fragment, subunit A"/>
    <property type="match status" value="1"/>
</dbReference>
<accession>A0A1H3DS96</accession>
<keyword evidence="6" id="KW-0472">Membrane</keyword>
<evidence type="ECO:0000256" key="6">
    <source>
        <dbReference type="RuleBase" id="RU362042"/>
    </source>
</evidence>
<dbReference type="Pfam" id="PF10502">
    <property type="entry name" value="Peptidase_S26"/>
    <property type="match status" value="1"/>
</dbReference>
<dbReference type="EC" id="3.4.21.89" evidence="3 6"/>
<keyword evidence="6" id="KW-0812">Transmembrane</keyword>
<dbReference type="GO" id="GO:0006465">
    <property type="term" value="P:signal peptide processing"/>
    <property type="evidence" value="ECO:0007669"/>
    <property type="project" value="InterPro"/>
</dbReference>